<feature type="signal peptide" evidence="1">
    <location>
        <begin position="1"/>
        <end position="27"/>
    </location>
</feature>
<dbReference type="InterPro" id="IPR027372">
    <property type="entry name" value="Phytase-like_dom"/>
</dbReference>
<evidence type="ECO:0000256" key="1">
    <source>
        <dbReference type="SAM" id="SignalP"/>
    </source>
</evidence>
<feature type="domain" description="Phytase-like" evidence="2">
    <location>
        <begin position="88"/>
        <end position="422"/>
    </location>
</feature>
<dbReference type="EMBL" id="QAYG01000001">
    <property type="protein sequence ID" value="PTW62688.1"/>
    <property type="molecule type" value="Genomic_DNA"/>
</dbReference>
<name>A0A2T5VG34_9HYPH</name>
<sequence>MRKFLAAGLLLSTALATSIAATAPATADDGKAFEAVLAGHAILPAKTLIPAPADAPESLKVSGKYTGKTPARISAKPTDGDALPFNGQPVQGFSGIKTLGDGTYFVGTDNGFGKKVNSPDAMLMVHTIKPDFANGTIEMVKTTFISDPDKVIPFVIVNEGSETRYLTGADLDIEGFQPIGDKIYIGDEFGPFVIAVDAATGKVTDFFETEVNGKTVRSPDNYAVQLPNPDGKRPDYNLERSKGFEGFASSMDGTKLYGLLEGPLWDKSEGAYENVGGVDASRIVEFDVAKGAWTGRSWLYPFAANNHAIGDFNMIDESRGLVIERDNGQGDAELACKDGASEGCFKEPAKFKRIYMISFAGVEANQPVKKVGYIDLMDINDPDGLARLGKREDGRFTFPFVTIENVDKVDDETIIVGNDNNFPFSKGRDVVAVDNNEMVILKVGEFLKAR</sequence>
<organism evidence="3 4">
    <name type="scientific">Breoghania corrubedonensis</name>
    <dbReference type="NCBI Taxonomy" id="665038"/>
    <lineage>
        <taxon>Bacteria</taxon>
        <taxon>Pseudomonadati</taxon>
        <taxon>Pseudomonadota</taxon>
        <taxon>Alphaproteobacteria</taxon>
        <taxon>Hyphomicrobiales</taxon>
        <taxon>Stappiaceae</taxon>
        <taxon>Breoghania</taxon>
    </lineage>
</organism>
<dbReference type="RefSeq" id="WP_245926644.1">
    <property type="nucleotide sequence ID" value="NZ_QAYG01000001.1"/>
</dbReference>
<evidence type="ECO:0000313" key="4">
    <source>
        <dbReference type="Proteomes" id="UP000244081"/>
    </source>
</evidence>
<comment type="caution">
    <text evidence="3">The sequence shown here is derived from an EMBL/GenBank/DDBJ whole genome shotgun (WGS) entry which is preliminary data.</text>
</comment>
<reference evidence="3 4" key="1">
    <citation type="submission" date="2018-04" db="EMBL/GenBank/DDBJ databases">
        <title>Genomic Encyclopedia of Archaeal and Bacterial Type Strains, Phase II (KMG-II): from individual species to whole genera.</title>
        <authorList>
            <person name="Goeker M."/>
        </authorList>
    </citation>
    <scope>NUCLEOTIDE SEQUENCE [LARGE SCALE GENOMIC DNA]</scope>
    <source>
        <strain evidence="3 4">DSM 23382</strain>
    </source>
</reference>
<dbReference type="Pfam" id="PF13449">
    <property type="entry name" value="Phytase-like"/>
    <property type="match status" value="1"/>
</dbReference>
<gene>
    <name evidence="3" type="ORF">C8N35_101735</name>
</gene>
<keyword evidence="1" id="KW-0732">Signal</keyword>
<evidence type="ECO:0000313" key="3">
    <source>
        <dbReference type="EMBL" id="PTW62688.1"/>
    </source>
</evidence>
<dbReference type="PANTHER" id="PTHR37957">
    <property type="entry name" value="BLR7070 PROTEIN"/>
    <property type="match status" value="1"/>
</dbReference>
<proteinExistence type="predicted"/>
<feature type="chain" id="PRO_5015523954" description="Phytase-like domain-containing protein" evidence="1">
    <location>
        <begin position="28"/>
        <end position="450"/>
    </location>
</feature>
<dbReference type="PANTHER" id="PTHR37957:SF1">
    <property type="entry name" value="PHYTASE-LIKE DOMAIN-CONTAINING PROTEIN"/>
    <property type="match status" value="1"/>
</dbReference>
<dbReference type="AlphaFoldDB" id="A0A2T5VG34"/>
<dbReference type="Proteomes" id="UP000244081">
    <property type="component" value="Unassembled WGS sequence"/>
</dbReference>
<protein>
    <recommendedName>
        <fullName evidence="2">Phytase-like domain-containing protein</fullName>
    </recommendedName>
</protein>
<evidence type="ECO:0000259" key="2">
    <source>
        <dbReference type="Pfam" id="PF13449"/>
    </source>
</evidence>
<keyword evidence="4" id="KW-1185">Reference proteome</keyword>
<accession>A0A2T5VG34</accession>